<dbReference type="Pfam" id="PF00534">
    <property type="entry name" value="Glycos_transf_1"/>
    <property type="match status" value="1"/>
</dbReference>
<feature type="domain" description="Glycosyl transferase family 1" evidence="1">
    <location>
        <begin position="193"/>
        <end position="345"/>
    </location>
</feature>
<evidence type="ECO:0000313" key="3">
    <source>
        <dbReference type="EMBL" id="SDG29645.1"/>
    </source>
</evidence>
<name>A0A1G7T2Z8_9EURY</name>
<dbReference type="InterPro" id="IPR001296">
    <property type="entry name" value="Glyco_trans_1"/>
</dbReference>
<dbReference type="GO" id="GO:0016757">
    <property type="term" value="F:glycosyltransferase activity"/>
    <property type="evidence" value="ECO:0007669"/>
    <property type="project" value="InterPro"/>
</dbReference>
<dbReference type="RefSeq" id="WP_092695296.1">
    <property type="nucleotide sequence ID" value="NZ_FNBK01000022.1"/>
</dbReference>
<dbReference type="OrthoDB" id="132546at2157"/>
<organism evidence="3 4">
    <name type="scientific">Halorientalis regularis</name>
    <dbReference type="NCBI Taxonomy" id="660518"/>
    <lineage>
        <taxon>Archaea</taxon>
        <taxon>Methanobacteriati</taxon>
        <taxon>Methanobacteriota</taxon>
        <taxon>Stenosarchaea group</taxon>
        <taxon>Halobacteria</taxon>
        <taxon>Halobacteriales</taxon>
        <taxon>Haloarculaceae</taxon>
        <taxon>Halorientalis</taxon>
    </lineage>
</organism>
<sequence>MPTILFLSKAPPYRHTGAEQVVWNVGTHLAANGWNVHFLCPEGDDPPDVENITYHHLSTPDSFFAEKATFFLKGIPAYRRVRSAIQPDLVYDNASPFPFLYAYAADSDRLITKVHAVYGLSAFQNKDHPITQIGTIVGEQMYRLVDGSNILTISESTKERLSGLVRKNAGEVTVVTNGIDTERFEYAFSPDGPVLSLCELTPRKNVEMLLRAWKIVETRTVVERELIIAGDGPQREYLEGLANELTLSTVSFVGYVSESEKHDLFEEAFCYVLPTRMEGFGLTNLEAMASGCVVVSTDVPGVRDYLIDGENGYTVPSDDSQALAERLSSVLNAPEEQRRIAKSGHQTAERYDISDAAEAERKVLTEKMAARAGKQKRL</sequence>
<keyword evidence="4" id="KW-1185">Reference proteome</keyword>
<dbReference type="EMBL" id="FNBK01000022">
    <property type="protein sequence ID" value="SDG29645.1"/>
    <property type="molecule type" value="Genomic_DNA"/>
</dbReference>
<evidence type="ECO:0000259" key="2">
    <source>
        <dbReference type="Pfam" id="PF13439"/>
    </source>
</evidence>
<dbReference type="STRING" id="660518.SAMN05216218_12222"/>
<dbReference type="AlphaFoldDB" id="A0A1G7T2Z8"/>
<evidence type="ECO:0000313" key="4">
    <source>
        <dbReference type="Proteomes" id="UP000199076"/>
    </source>
</evidence>
<keyword evidence="3" id="KW-0808">Transferase</keyword>
<protein>
    <submittedName>
        <fullName evidence="3">Glycosyltransferase involved in cell wall bisynthesis</fullName>
    </submittedName>
</protein>
<dbReference type="SUPFAM" id="SSF53756">
    <property type="entry name" value="UDP-Glycosyltransferase/glycogen phosphorylase"/>
    <property type="match status" value="1"/>
</dbReference>
<dbReference type="Gene3D" id="3.40.50.2000">
    <property type="entry name" value="Glycogen Phosphorylase B"/>
    <property type="match status" value="2"/>
</dbReference>
<dbReference type="InterPro" id="IPR028098">
    <property type="entry name" value="Glyco_trans_4-like_N"/>
</dbReference>
<dbReference type="Proteomes" id="UP000199076">
    <property type="component" value="Unassembled WGS sequence"/>
</dbReference>
<reference evidence="4" key="1">
    <citation type="submission" date="2016-10" db="EMBL/GenBank/DDBJ databases">
        <authorList>
            <person name="Varghese N."/>
            <person name="Submissions S."/>
        </authorList>
    </citation>
    <scope>NUCLEOTIDE SEQUENCE [LARGE SCALE GENOMIC DNA]</scope>
    <source>
        <strain evidence="4">IBRC-M 10760</strain>
    </source>
</reference>
<gene>
    <name evidence="3" type="ORF">SAMN05216218_12222</name>
</gene>
<dbReference type="Pfam" id="PF13439">
    <property type="entry name" value="Glyco_transf_4"/>
    <property type="match status" value="1"/>
</dbReference>
<proteinExistence type="predicted"/>
<evidence type="ECO:0000259" key="1">
    <source>
        <dbReference type="Pfam" id="PF00534"/>
    </source>
</evidence>
<dbReference type="PANTHER" id="PTHR45947">
    <property type="entry name" value="SULFOQUINOVOSYL TRANSFERASE SQD2"/>
    <property type="match status" value="1"/>
</dbReference>
<accession>A0A1G7T2Z8</accession>
<dbReference type="InterPro" id="IPR050194">
    <property type="entry name" value="Glycosyltransferase_grp1"/>
</dbReference>
<dbReference type="CDD" id="cd03801">
    <property type="entry name" value="GT4_PimA-like"/>
    <property type="match status" value="1"/>
</dbReference>
<dbReference type="PANTHER" id="PTHR45947:SF3">
    <property type="entry name" value="SULFOQUINOVOSYL TRANSFERASE SQD2"/>
    <property type="match status" value="1"/>
</dbReference>
<feature type="domain" description="Glycosyltransferase subfamily 4-like N-terminal" evidence="2">
    <location>
        <begin position="17"/>
        <end position="183"/>
    </location>
</feature>